<sequence>MNNFLDRYNSSLKYLLATQSAIPAETCFGIGRLREGGSTRIPGRAERIHSESPSAKGAPLDHFVKLSCELMGMRNGVTRQLRQQQNTCLVPYILGDAVKQNLPCCQEGVTLVNFTN</sequence>
<evidence type="ECO:0000313" key="1">
    <source>
        <dbReference type="EMBL" id="EJK65078.1"/>
    </source>
</evidence>
<proteinExistence type="predicted"/>
<dbReference type="EMBL" id="AGNL01016455">
    <property type="protein sequence ID" value="EJK65078.1"/>
    <property type="molecule type" value="Genomic_DNA"/>
</dbReference>
<evidence type="ECO:0000313" key="2">
    <source>
        <dbReference type="Proteomes" id="UP000266841"/>
    </source>
</evidence>
<dbReference type="Proteomes" id="UP000266841">
    <property type="component" value="Unassembled WGS sequence"/>
</dbReference>
<dbReference type="AlphaFoldDB" id="K0SG19"/>
<reference evidence="1 2" key="1">
    <citation type="journal article" date="2012" name="Genome Biol.">
        <title>Genome and low-iron response of an oceanic diatom adapted to chronic iron limitation.</title>
        <authorList>
            <person name="Lommer M."/>
            <person name="Specht M."/>
            <person name="Roy A.S."/>
            <person name="Kraemer L."/>
            <person name="Andreson R."/>
            <person name="Gutowska M.A."/>
            <person name="Wolf J."/>
            <person name="Bergner S.V."/>
            <person name="Schilhabel M.B."/>
            <person name="Klostermeier U.C."/>
            <person name="Beiko R.G."/>
            <person name="Rosenstiel P."/>
            <person name="Hippler M."/>
            <person name="Laroche J."/>
        </authorList>
    </citation>
    <scope>NUCLEOTIDE SEQUENCE [LARGE SCALE GENOMIC DNA]</scope>
    <source>
        <strain evidence="1 2">CCMP1005</strain>
    </source>
</reference>
<keyword evidence="2" id="KW-1185">Reference proteome</keyword>
<gene>
    <name evidence="1" type="ORF">THAOC_14115</name>
</gene>
<organism evidence="1 2">
    <name type="scientific">Thalassiosira oceanica</name>
    <name type="common">Marine diatom</name>
    <dbReference type="NCBI Taxonomy" id="159749"/>
    <lineage>
        <taxon>Eukaryota</taxon>
        <taxon>Sar</taxon>
        <taxon>Stramenopiles</taxon>
        <taxon>Ochrophyta</taxon>
        <taxon>Bacillariophyta</taxon>
        <taxon>Coscinodiscophyceae</taxon>
        <taxon>Thalassiosirophycidae</taxon>
        <taxon>Thalassiosirales</taxon>
        <taxon>Thalassiosiraceae</taxon>
        <taxon>Thalassiosira</taxon>
    </lineage>
</organism>
<accession>K0SG19</accession>
<protein>
    <submittedName>
        <fullName evidence="1">Uncharacterized protein</fullName>
    </submittedName>
</protein>
<name>K0SG19_THAOC</name>
<comment type="caution">
    <text evidence="1">The sequence shown here is derived from an EMBL/GenBank/DDBJ whole genome shotgun (WGS) entry which is preliminary data.</text>
</comment>